<gene>
    <name evidence="2" type="ORF">ACFPER_08680</name>
</gene>
<dbReference type="Gene3D" id="3.30.70.100">
    <property type="match status" value="1"/>
</dbReference>
<evidence type="ECO:0000313" key="3">
    <source>
        <dbReference type="Proteomes" id="UP001595960"/>
    </source>
</evidence>
<dbReference type="InterPro" id="IPR007138">
    <property type="entry name" value="ABM_dom"/>
</dbReference>
<proteinExistence type="predicted"/>
<dbReference type="EMBL" id="JBHSJC010000001">
    <property type="protein sequence ID" value="MFC4828859.1"/>
    <property type="molecule type" value="Genomic_DNA"/>
</dbReference>
<organism evidence="2 3">
    <name type="scientific">Agromyces aurantiacus</name>
    <dbReference type="NCBI Taxonomy" id="165814"/>
    <lineage>
        <taxon>Bacteria</taxon>
        <taxon>Bacillati</taxon>
        <taxon>Actinomycetota</taxon>
        <taxon>Actinomycetes</taxon>
        <taxon>Micrococcales</taxon>
        <taxon>Microbacteriaceae</taxon>
        <taxon>Agromyces</taxon>
    </lineage>
</organism>
<sequence>MRDATEGGTVELVAEFTALPGHEDEVEALLADLAVAVRAEPGCLVFDSYAVTAPPPVAEEAAAPAPDGRRFVVVESYRDTEAFEAHLGQPHGAVFNAALGPLIAEPTGSVLRFLRPVR</sequence>
<protein>
    <submittedName>
        <fullName evidence="2">Quinol monooxygenase</fullName>
        <ecNumber evidence="2">1.-.-.-</ecNumber>
    </submittedName>
</protein>
<reference evidence="3" key="1">
    <citation type="journal article" date="2019" name="Int. J. Syst. Evol. Microbiol.">
        <title>The Global Catalogue of Microorganisms (GCM) 10K type strain sequencing project: providing services to taxonomists for standard genome sequencing and annotation.</title>
        <authorList>
            <consortium name="The Broad Institute Genomics Platform"/>
            <consortium name="The Broad Institute Genome Sequencing Center for Infectious Disease"/>
            <person name="Wu L."/>
            <person name="Ma J."/>
        </authorList>
    </citation>
    <scope>NUCLEOTIDE SEQUENCE [LARGE SCALE GENOMIC DNA]</scope>
    <source>
        <strain evidence="3">CGMCC 1.12192</strain>
    </source>
</reference>
<feature type="domain" description="ABM" evidence="1">
    <location>
        <begin position="10"/>
        <end position="111"/>
    </location>
</feature>
<dbReference type="InterPro" id="IPR011008">
    <property type="entry name" value="Dimeric_a/b-barrel"/>
</dbReference>
<dbReference type="PANTHER" id="PTHR33336">
    <property type="entry name" value="QUINOL MONOOXYGENASE YGIN-RELATED"/>
    <property type="match status" value="1"/>
</dbReference>
<evidence type="ECO:0000313" key="2">
    <source>
        <dbReference type="EMBL" id="MFC4828859.1"/>
    </source>
</evidence>
<dbReference type="Pfam" id="PF03992">
    <property type="entry name" value="ABM"/>
    <property type="match status" value="1"/>
</dbReference>
<keyword evidence="3" id="KW-1185">Reference proteome</keyword>
<dbReference type="InterPro" id="IPR050744">
    <property type="entry name" value="AI-2_Isomerase_LsrG"/>
</dbReference>
<dbReference type="GO" id="GO:0004497">
    <property type="term" value="F:monooxygenase activity"/>
    <property type="evidence" value="ECO:0007669"/>
    <property type="project" value="UniProtKB-KW"/>
</dbReference>
<comment type="caution">
    <text evidence="2">The sequence shown here is derived from an EMBL/GenBank/DDBJ whole genome shotgun (WGS) entry which is preliminary data.</text>
</comment>
<dbReference type="PROSITE" id="PS51725">
    <property type="entry name" value="ABM"/>
    <property type="match status" value="1"/>
</dbReference>
<dbReference type="RefSeq" id="WP_204392100.1">
    <property type="nucleotide sequence ID" value="NZ_JAFBBW010000001.1"/>
</dbReference>
<dbReference type="SUPFAM" id="SSF54909">
    <property type="entry name" value="Dimeric alpha+beta barrel"/>
    <property type="match status" value="1"/>
</dbReference>
<dbReference type="PANTHER" id="PTHR33336:SF3">
    <property type="entry name" value="ABM DOMAIN-CONTAINING PROTEIN"/>
    <property type="match status" value="1"/>
</dbReference>
<evidence type="ECO:0000259" key="1">
    <source>
        <dbReference type="PROSITE" id="PS51725"/>
    </source>
</evidence>
<accession>A0ABV9R4G7</accession>
<name>A0ABV9R4G7_9MICO</name>
<dbReference type="Proteomes" id="UP001595960">
    <property type="component" value="Unassembled WGS sequence"/>
</dbReference>
<dbReference type="EC" id="1.-.-.-" evidence="2"/>
<keyword evidence="2" id="KW-0503">Monooxygenase</keyword>
<keyword evidence="2" id="KW-0560">Oxidoreductase</keyword>